<dbReference type="OrthoDB" id="11265at10239"/>
<dbReference type="EMBL" id="AJ344259">
    <property type="protein sequence ID" value="CAC87309.1"/>
    <property type="molecule type" value="Genomic_DNA"/>
</dbReference>
<organism evidence="1 2">
    <name type="scientific">Sulfolobus islandicus rod-shaped virus 2</name>
    <name type="common">SIRV2</name>
    <name type="synonym">Sulfolobus virus SIRV-2</name>
    <dbReference type="NCBI Taxonomy" id="157899"/>
    <lineage>
        <taxon>Viruses</taxon>
        <taxon>Adnaviria</taxon>
        <taxon>Zilligvirae</taxon>
        <taxon>Taleaviricota</taxon>
        <taxon>Tokiviricetes</taxon>
        <taxon>Ligamenvirales</taxon>
        <taxon>Rudiviridae</taxon>
        <taxon>Icerudivirus</taxon>
        <taxon>Icerudivirus hveragerdiense</taxon>
        <taxon>Icerudivirus SIRV2</taxon>
    </lineage>
</organism>
<proteinExistence type="predicted"/>
<keyword evidence="2" id="KW-1185">Reference proteome</keyword>
<evidence type="ECO:0000313" key="1">
    <source>
        <dbReference type="EMBL" id="CAC87309.1"/>
    </source>
</evidence>
<organismHost>
    <name type="scientific">Saccharolobus islandicus</name>
    <name type="common">Sulfolobus islandicus</name>
    <dbReference type="NCBI Taxonomy" id="43080"/>
</organismHost>
<dbReference type="RefSeq" id="NP_666568.1">
    <property type="nucleotide sequence ID" value="NC_004086.1"/>
</dbReference>
<dbReference type="Proteomes" id="UP000002271">
    <property type="component" value="Segment"/>
</dbReference>
<evidence type="ECO:0000313" key="2">
    <source>
        <dbReference type="Proteomes" id="UP000002271"/>
    </source>
</evidence>
<dbReference type="KEGG" id="vg:951435"/>
<name>Q8V9N4_SIRV2</name>
<dbReference type="GeneID" id="951435"/>
<accession>Q8V9N4</accession>
<protein>
    <submittedName>
        <fullName evidence="1">Uncharacterized protein</fullName>
    </submittedName>
</protein>
<sequence length="154" mass="18082">MNPKYEIEEVKNKELIKLARMLIDYYHVQGMVKGGGAGRNSRYFIYLQKEDDKEYIVAVAWLHDNTPFRFIAQQYNIPNDRSYFIRRITKTAPGDHLVNFLTDLAEKLKNDGFEVLWTLGFPEHSNALYKKAGFKLVGQTSRTKHEVYVKYLNK</sequence>
<reference evidence="1 2" key="1">
    <citation type="journal article" date="2001" name="Virology">
        <title>Sequences and replication of genomes of the archaeal rudiviruses SIRV1 and SIRV2: relationships to the archaeal lipothrixvirus SIFV and some eukaryal viruses.</title>
        <authorList>
            <person name="Peng X."/>
            <person name="Blum H."/>
            <person name="She Q."/>
            <person name="Mallok S."/>
            <person name="Brugger K."/>
            <person name="Garrett R.A."/>
            <person name="Zillig W."/>
            <person name="Prangishvili D."/>
        </authorList>
    </citation>
    <scope>NUCLEOTIDE SEQUENCE</scope>
    <source>
        <strain evidence="1 2">HVE10/4</strain>
    </source>
</reference>